<evidence type="ECO:0000256" key="5">
    <source>
        <dbReference type="ARBA" id="ARBA00023212"/>
    </source>
</evidence>
<dbReference type="Pfam" id="PF00435">
    <property type="entry name" value="Spectrin"/>
    <property type="match status" value="15"/>
</dbReference>
<feature type="coiled-coil region" evidence="6">
    <location>
        <begin position="4890"/>
        <end position="4952"/>
    </location>
</feature>
<dbReference type="InterPro" id="IPR002017">
    <property type="entry name" value="Spectrin_repeat"/>
</dbReference>
<dbReference type="PANTHER" id="PTHR23169:SF23">
    <property type="entry name" value="SHORT STOP, ISOFORM H"/>
    <property type="match status" value="1"/>
</dbReference>
<feature type="compositionally biased region" description="Basic and acidic residues" evidence="7">
    <location>
        <begin position="1868"/>
        <end position="1892"/>
    </location>
</feature>
<evidence type="ECO:0000313" key="10">
    <source>
        <dbReference type="EMBL" id="SOQ42294.1"/>
    </source>
</evidence>
<dbReference type="InterPro" id="IPR011992">
    <property type="entry name" value="EF-hand-dom_pair"/>
</dbReference>
<dbReference type="FunFam" id="1.20.58.60:FF:000039">
    <property type="entry name" value="Short stop, isoform N"/>
    <property type="match status" value="1"/>
</dbReference>
<feature type="coiled-coil region" evidence="6">
    <location>
        <begin position="6081"/>
        <end position="6108"/>
    </location>
</feature>
<dbReference type="InterPro" id="IPR002048">
    <property type="entry name" value="EF_hand_dom"/>
</dbReference>
<dbReference type="FunFam" id="1.10.238.10:FF:000031">
    <property type="entry name" value="Short stop, isoform J"/>
    <property type="match status" value="1"/>
</dbReference>
<feature type="coiled-coil region" evidence="6">
    <location>
        <begin position="4509"/>
        <end position="4546"/>
    </location>
</feature>
<dbReference type="SUPFAM" id="SSF143575">
    <property type="entry name" value="GAS2 domain-like"/>
    <property type="match status" value="1"/>
</dbReference>
<feature type="region of interest" description="Disordered" evidence="7">
    <location>
        <begin position="2083"/>
        <end position="2131"/>
    </location>
</feature>
<evidence type="ECO:0000256" key="6">
    <source>
        <dbReference type="SAM" id="Coils"/>
    </source>
</evidence>
<dbReference type="SMART" id="SM00250">
    <property type="entry name" value="PLEC"/>
    <property type="match status" value="37"/>
</dbReference>
<sequence>MEEEYEYDFAYECRRLVEAMAPRSARSFRQEFNMQDLTTEHTYTTHYTTEKYVRTSHSTELDGQPVKSMTNGKLNSPNYTTKTIITEDDRPDVRNLKRVHRMYEGPNIIESKGILHPETKEILTVGQAISMRILDVRTGRLLSAPDTRQTISIEQAAKEGLIDPKLAARLTGPCGMTEDGNEVTLIEAIQRELYDAEQGLTDPAEKRVKVTVEGEKSAQGMSISDALNRGQVDLQRGLYRLPNGSYITIAEAYQRGYLIYNEIIKIKSSALCLSDAISQELVDNSGWILDRNSGDRYQIDVAIKNELINPNIREVVDPKNDTKITLAEAIEKNIINTKHSKYVHNITKEKLTFKDAASKRFICKPMTLKDVCDNNLMTNDGKILSPANRSPLNILEAISAGVLDSDNVKCITNTTTGGLLTLSEALGAKIILHDNKFRDNLTGEICTIPEAVDRGLITSVSQRSIFDIDGFKDPKTGEFVSFNVALGKGNLKYVNGETFLKSESGDWVFIEDCTKVSLVRAEVLEMFNRKIGIYENGKELSVLDAVFKNILDPKTGHLLEAATKKPIPFNKAVEINMITPEGAALLNSLLNITLTLQTVTKTVKRYVTVTNTSATQRSETIITFAEAIRRGLIDENTQTFTDPTTGTVFPIQQALDEGLLGVEKNEPRVVHISDRVKKDLVPGQVVELKITKKSFIKDLPPSPEGKVQRDSVKPETLKSADFAVHETIQPREGLVQEIRTVTSKSVVTEPSVTSMTIKKNTIELPRGGWTLKEAIQQNLFDPSTGMFVIPGTDRVLDLEEAIKLNIINGDSANVVDPKSKKEIPLNRAIDSRIIDSTGHYKHKTEIITMKQAIERRFIVFIQLTTTTHSQKVITITSVAGMPDKMEISEMYDAPTHEMITEDQSALEPVQVKPGVIFDPATALVISTSTGVSENVLEAVDRGLLPANSVKVVEPQSGRPISLKQAVEHGIVDPNTGEYKDKTGKRISLVDAAKIGLVAVVGAPLVAASKVIQVVKSTMVVDPQTGENIPMEVAYERGLVDPVTYKKYEESIRDRSPETEVTQEIKTTSTSSVTYSQVTTTKTLPTETTVTVVVDPKTGEKLPIEVAYERGLIDPISYKKYELSIRERTPEYAQRITTPTSRDITFTQVPSATTPDKVVTMVVDPKTGEQLPIEVAYERGILDPITYKIYQDSLALNQQDILTQPGTAKTVPGTSTVTISQVSKPVSIGAAVSEGFITVESIQNSLSADNRRVIETNVITEKLKSKPTDVIQINKTTISTKPKYKVNIGREQTPERQVLETKPIVLQKLRKHVVTPSEAIEQGLIDKDTVKILEAVKVYKDENGSPITLEVAIEKGIIDENKGKIVDPVRGDVLTIKEAINRGILDVEGQDEILIPLAKSLSIPEVLEQGLLDPVTGKIVHPETGDLLTLREAIICDIVDPLSSITIAPGKKITLSEAIERNIIDHDKNVIKTSDGPLDFVSAVNAQVFPESENKPVIDIPPAAMTLNIAIKKNLINPHTGEMKHPLTGEMTPVGDAVKKDLIMAIPFPQTSETLTLEEALDKGAVNLKQATFTDPKTKQVLPLDKALEQGLLAVKPMTDMQTTGVVTTITETFTSQHTVTTKMIELLADYVLVSSNEVQNTKTGEIISIDEARRQGIVRDEQTSKEQFITDTNINFEDALNLGYINIEAGTFTHPKTGETVTISEAVTSGLLNTEVPADTGKSSPQKQVLEMLDLNEAFELLFDEKTQKFRDPKSPNKVITFKEALEKKVINPDSVIYNVEAGKPVTLKEALNTGLIDKKTGKLKEPKTGKSVDIKNAAKMGLIAVVAAPVLAGMAVVQGAKSVTSKIMQPKQEKAVESPSRIATSEKTTRNEPDEEDKDKKPISKDKKPAPKDIYQPGKPEEKLQTAQPTWKEPTPATTDKTVPVDKKVVIPGKEPSSQAPEKYGIKEETITRQDPTRDRTTQEVVIDKKTVIIKKETSPDDVSSVEPKDTKKPKQVDDEKPGVVSGKTVVTETTTVHKEVPEKPSQVTPKELDIQHKQVVERPSPIKDMEHVVFEEKPAVEEFVETIVEGGKVITVTKTVVTKTTTDIPEELSPKEPFGQSPKDQPEKQDKEKTPTTESKTTIQEKRTVVTTAGAEKLIDDKPTSQIASQKPEDFVLNYDTFTKFDDGPTVQEIHEVTPDGKEITRIVTTTTSNSEPSEYVTEHSSTVITSSTSTLTTVEITQNESSSYQVITEEVSGPKDFTETVIQEYQVTEAPDETDDIQITKQYKISQDSEDVPKDVSAGKPDELQRDPNEKPGKGKDQYAAKGKTPEFGEQKELEPEKPLEVAPGVIYDPNTSVVISTKEGVAENLLEAVNKGIVPADTVKVVEPKTGKEITLKEAIKKGIVDSKTGEVKDKSGKKMTVADAAKIGLIAVVGAPVLAAAKVVQVVKKAMVVDPKTGEKVPLEQARERGLVDADTYKKYEEMIKTQTPKEIATEVFEQTTSKRPEGVTFTEQVVENYTTTTTSTTPGEIVITTTTEYTKPVVSEITTTTVEQKVIEFGKTTPVNVHDGKSVSAMLIDAERQPLRVIDEITEQNVTKEKAEPLKPLYENIPLIDAIAQGKIEPKVCRIIINGVESPLTVQDSLEQEQISRFAPVDVLSKNCIVLREVKPNYTVAISQRITPEELSEMGVYDIEKQIFLHPETGAKITFEELVYGLQIFDPESILVKDLSSKSDDYITFDEAIARPVIDKTTGHMVNPKTGKRVPFLECVQLGWIVEKPEDVTVPEQVTIESALEQGLYNPKTGEIKDVNTGALVPIGQAIEKGLVDQESLLIKVPRTNEVITLSDATERNIVEIHEGVITIIETQEIIEITVAIQRGLLTVIRKPISIVAVIDNDMYEPKSGKIKDKVTEQLVSVGDAVDRNIVHPTISEIKDTATEKFISLSEALDTKLINPETGKIRDKKTGKDIPLDDALKKGLVATKAVTFSLFDVIELGYYSPESGKIMNPKTGQLITLGEAIKDKLVDPSDVKIKDDKSEAVVPFDKAVKTGLIDLEKGVITSPLCNLKDACDKGYLLSDKKPWTLQEGLVQGFYDPETGLLTINDVTMTLEDAIKIGNINPEALTVRNSITGEIISLADAIKAGIIDSKEGKVRDPIHGDKISLTDASERGLIVPAKRKLSLPEAVFKGFYDPKTGKFSNPLSKEKIPTDRAIKKRLIDPQSTLVHAAGKVIPFEFAVDRGIIDSRTGTIRLGDENIDFREAFERGILVEVRKPMSLIEAFEKGVYNEITGLFMDPQSGKKYTLVEAIKLNMIDAHSVHILDNRLGKWDKITLPESLETGVIDDQTGRIRNINSDNEEISLRKAFEIGLLVDSKAPISLQRALHQGLYDDSTGKIIDPATNRKITLHEALRRSIISPKYLCYFDKKSEKPLSLGDCCRSEIIDRRSGKFHEPGSDVPVSLSEAMSLGLIVDIESAGFTLYDALAMNMYSINELAFIHPVSDRPISLKTAITEEFINPETSLVKHIPSSKYIKLSEAISSGIVDDENSIYILPNGNQINLLDAKHRGLIVTTKKNLSLEEIIRNGLFRADNGKIVDPSMNEFVDINKAIETNLLNPDLTVVKDNFTNKFKPLPVAIQQGDVDVSKGRVIDTKAKKTYSLDIAFDKGLLVTVIQPITSQMVIKKYVSDSAASKEPILREFTLSEAITYEFIDPETAVIKDPHKNKYIPLKLGITEGIIDKNAKGSFDTQNRSQTLCFVFENGLIVYVREPLTFEQAIENGHLNVATARFTDPHSKEVLTIRDAATLGYIDPDTALIKDNLKKRLVKLPEAFRKGLMDAEKGNILDTETSKLNTLTAAIESGLLMTPKKSFTLIETLNFGIYNPTTGALNDPFITTSVMDRKRLNLGEAIAQGIVDPSSTVVKEPETGKICPLVQAIEQKLVDPVEGRLTIDPVKSISLDLVKALKKGYLLPAETRQAVEEKYRLCDETLSKLLEWIAVVEERLANQEAVKEDMDELRNQINILKLIKDDLESHQRQVSACADQAKQLVVSGGDVLAPHEVAALERGVRQLKQRCDKCTEKCDKMLRRLAAARDELGKFTNELNTFNTWMEGAYRTLEDKEAALSKLNSLPDQSEDVREFVSDVIAHQADLRFITMSAQKFVDESKEFLSILNEYRTSLPSRLSHIAPRSESGVREGAGNARRRHADLCARAQRLQDWLRGAADVSRHYHDALQRAGKWINEIEPQVRSVLSEPVGGEPRAVESQLSKAKTLHNEIISQGRLIDNAKDACEQLVKSLEGNLTPSEIRQLEVPVLDLTSRYKDITDAVGSRCSELEAALLQCQGLQDAAETQAHWVGQAESLFKSQQKPASLIRERLDEQIREQRISIGELEARRPTLAKLLASARQAALTPSNARIAKKLEQRAEDIYARYEKLVERSSKRSEFLEEVSSELAHFSGQAATLDAAHAQLLEQADTRELARMPAEELGGRLAQLANYRDKQMPLLEECLRNGKQLISKKDVTDTHVIRDRMKALENQWRDFNATLEEKQKLSKQRADQLNQYESLKLQVLDWLQSMESRVTRLQPVAVDLDVIKQQQDELRPLAKEYRDFSITIDKVNEAGAVYEALTRGDRADSPHRRRQIYSPTKRQTPSRTLDGRSPSPSKGHGLVSPGSTHSTSSGFSSRRSSQDGFHLEELSPVQQQLSEINNRYSLLGTKLADRTAELDAVRDELRRHLDSLRALNTFLDKVQRQLPKESVANTKEEADKTIKQARAVLEEMYEKQSILDSTKTQVRELLKRKQSVVGADRLHDEMEDVASRWKALHDAFKDKIRLMEEMKDFLDTYSNLSVWLGAKDRMMAALGPISSDSRMVQTQVQQVQVLREEFRGQQPQLAHLEEVGTAVLCRLEPASPDAAKLKQKVAEIQDRWNDLLNKLEKRADSLGAAADTSREFDAGLSRLRDALQTISDKLDDVAMENEPDEQLRKIENLERQLEGQRPLLADLEGAGAALAQVLSDPASRQDIQSKLAAVARQYDNLQRKLDHRKAEIEAALKDGRNLEENVARTLGWLQSELSSLPGRLQVSADAAKLQQQLERHEPLYRELTQREHELIMLLDKGREMEKKPAHQGLRKDLDRIQTQWDKLKRETVDRYTRLQTAKEHCRKFHKAQESFVPWLSDLEDRLAKLPATAFTKKEVEKQLRELQQIRNDIWKRSGEYENNKTLGETFISSCDVDQEVVRKLLDNMKERWDRINNEVLQQVEFLESTARKLGEFSERVRAVDTPLQRCEERLQDALAAPPARAAETVASLADQIHALRAPLQNINVAADDIVQLALECAGRDAAGRAKAVLEEQAHALADRLDELEARAGEAKGRLAGAAAAMTHFQDKVKNLSHDLSDLEKELDGMKPPGRDIKTVKQQLDDIGRFYKRLENADDLVGDTERAAEELVDSGYTVDSAKTRDQVEGLRKQLAKLDVRARSKEQDLDDTLSKLEAFYKAYDSVMDDVTEASEQVRSLKPVSSEVEQIRSQQKDFAELKRHTLEPLGQNVAHCNKIGQGLVRSALQGVSTQILEKDLEKMNDKWNALKEKTNERERRLDVGLLQSGKFAEALAGLEKWLADTEDMVNNQKPPSADYKVVKAQLQEQKFLKKMLMDRQNSMSSLFAMGNEVAGGCEPAERKAIEKQLKGLMHRFDALTNGAQQRMLDLEQAMMVAKQFQEELQPLVEWLGTTERKVKSLQLVPTDEEKIQHKIREHKNLHDDILSKQPAFKQLTETASTLMALVGDDEASALADRLQAATDRYGALVEHSLSIGDLLEASRKGLRHLVLTYQDLSAWMDAMEQYLAKRKILPMHMEKLLRQMHELTEKSKEIASKQEAVDSTVESGLELMKHISGDEALQLKDKLDALQRRYNDLTSRGADLLRVASETLPLVEQLYNSHARLADWMAGAESCLQSVEPREEDILRLEAELQEYRPVLENLNQIGPQLCQISPGEGATHIESIVTRDNRRFDAIAEQVQRKAERLLLSKKRSLEVVGDMEEVLEWLRGVDSALRSAEPPSCEAALVRAQLKEHRPISDDVAAQRVRVRDLLSQAKKVLRECQSSEETAVIRERTEELKEMMEEVGQLAAERLAALEQALPLAEHFADTHHGLSSWLDDMEKQIQMLAMPALRPEQIVHQQDKNEMLQQSISNHKPLVDKLVKTGEALARLCGGDDAAKVQDIVDADCDRYNALRAELRQRQQELEQALQESSQFSDKLEGMLRALSGAADQLHRAEPVSAHPPKIEDQIEENNALVEDLEKRQEAYNAVQRAASDVISKANKSDPAVRDIRNKLDKLNKLWDDVQRSSTDRGNSLESTLEVARRFWAQLSAVMAQLADLEDTLSAQAPPAAQPRAIEAQQVALQEIRHEIDHTKPEVEKVRKTGSTLMSLCGEPDKPEVKKHMEDLDSAWDNITALYARREENLIDAMEKAMEFHDTLQNLLEFLDSAEDKFSRMGALGSDIDAVKRQIAQLASFKQEVDPHMVKVEALNRQAQELTERTSSEQAAAIKAPLTEVNSRWSALLRGMVERQQQLERALLRLGQLQHALQELLTWIHNTGETLDTLRPVAGDPQILEVELAKLKVLVNDIAAHQASVDTLNDAGAQIVQQGTGTDEAGETAEKLATLNRKWRELQQKARDRQTELEDALREAQSFNAEIGDLLSWLSEVDSVIAASKPVGGLPETASEQLERFMEVYNEIEANRPKVEAVLQQGQEYLKKQDRPNPTSQLHHNLKNLKSRWDNVTARASDKKIKLEIALKEATEFHDALQAFVDWLTSAEKTLTSAKPVSRVMETLLVQIEEHKSFQKEVATHRETMLHLDKKGTHLKYFSQKQDVILIKNLLVSVQHRWERVVSKAAERTRALDHGFKEAKEFNEMWNNLMNWLNDTEEQLDTLNAEATVNDPEKIKQRLTKHREFQKALASKQPVYDQTMKTGKQLKDKAPKGDENTLKTMMSDMKTKWTTVCSKAVDRQRKLEEALLYSGQFKDAMSALLEWLKKQQKDLAGDSPVHGDLDTVMALIEQHKQFEEDLHSREQQMQSVMKTGKDLEATVPREDAASIRQQCSELKSAWEAVLTLSERKAHRLEAALKEAEKLHRSVNMLLEWLSDAETKLRFSGQLPEGDVETQQQIRDHERFVRELNEKQRDKDDTISLAHSILSKAHPDAVTVIKHWITIIQSRWDEVWQWAMQRGGKLEAHMQSLKDLDLVLEELLQWLIGLENTLLSLESEPLPESIELLEGLIEDHKELMEHTQKRQNEVDRVCKAYQVKSQSQGRESTPRKVSAKSATKGAPGKGAEPEFRSPRVKQLWDKWRTVWLLAWERQRRLHERLMHLKELQRVSNFSWDDWRKRFLKFMNHKKSRLTDLFRKMDKDNNGLIPRHEFIDGIINTKFDTSRLEMGAVADLFDRNGSGLIDWEQFIAALRPDWVERRGPPTDADKIHDEVKRLVMLCTCRQKFRVFQVGEGKYRFGDSQKLRLVRILRSTVMVRVGGGWVALDEFLVKNDPCRAKGRTNIELREQFILADGVSQSMAAFRPRTPRSNTNTPPSTGPIMKLRPIFEALRQREELPCSYPLHVGSTHGTKQAFIYGHSRSQGSTTPGAHHYSHHHGYQPSPGYHWVRERTARSVPMSAGGVAGRASRSSLSAGTPDSLSDNEAASGLGARYKKSSVPRSTLTPGGSRPGSRPGSRAGSKPPSRHGSNLSLDSTDDVLTPSRIPMRRVTNTKTSIARAAANANKLGVTTPNGGSRPRTPTGFLTPASGRYPSSMASEHPKSLSHTHPAFQTQGSTKIPVYVGNRSHRSPSVERRLKISRKSHSRETSQEPSPTSQGPSRKSEQRSPEDDSSLFSISGMTSDNEYESNISESSGEASKPTQRDVKGYKLAKDAVGEHNTCPVRSADRSDQAAEEAVRRIRLRHPDHACLTTRDSGLISNYGETRTIPTLDDQYYKKPQIFHNCEHTTIVKLGTSPTLCKSL</sequence>
<feature type="coiled-coil region" evidence="6">
    <location>
        <begin position="5826"/>
        <end position="5889"/>
    </location>
</feature>
<feature type="compositionally biased region" description="Polar residues" evidence="7">
    <location>
        <begin position="7848"/>
        <end position="7875"/>
    </location>
</feature>
<dbReference type="SMART" id="SM00150">
    <property type="entry name" value="SPEC"/>
    <property type="match status" value="29"/>
</dbReference>
<feature type="region of interest" description="Disordered" evidence="7">
    <location>
        <begin position="55"/>
        <end position="79"/>
    </location>
</feature>
<evidence type="ECO:0000256" key="2">
    <source>
        <dbReference type="ARBA" id="ARBA00022490"/>
    </source>
</evidence>
<dbReference type="SUPFAM" id="SSF47473">
    <property type="entry name" value="EF-hand"/>
    <property type="match status" value="1"/>
</dbReference>
<organism evidence="10">
    <name type="scientific">Spodoptera frugiperda</name>
    <name type="common">Fall armyworm</name>
    <dbReference type="NCBI Taxonomy" id="7108"/>
    <lineage>
        <taxon>Eukaryota</taxon>
        <taxon>Metazoa</taxon>
        <taxon>Ecdysozoa</taxon>
        <taxon>Arthropoda</taxon>
        <taxon>Hexapoda</taxon>
        <taxon>Insecta</taxon>
        <taxon>Pterygota</taxon>
        <taxon>Neoptera</taxon>
        <taxon>Endopterygota</taxon>
        <taxon>Lepidoptera</taxon>
        <taxon>Glossata</taxon>
        <taxon>Ditrysia</taxon>
        <taxon>Noctuoidea</taxon>
        <taxon>Noctuidae</taxon>
        <taxon>Amphipyrinae</taxon>
        <taxon>Spodoptera</taxon>
    </lineage>
</organism>
<dbReference type="GO" id="GO:0005509">
    <property type="term" value="F:calcium ion binding"/>
    <property type="evidence" value="ECO:0007669"/>
    <property type="project" value="InterPro"/>
</dbReference>
<feature type="coiled-coil region" evidence="6">
    <location>
        <begin position="6640"/>
        <end position="6667"/>
    </location>
</feature>
<proteinExistence type="predicted"/>
<evidence type="ECO:0000256" key="3">
    <source>
        <dbReference type="ARBA" id="ARBA00022553"/>
    </source>
</evidence>
<evidence type="ECO:0000256" key="4">
    <source>
        <dbReference type="ARBA" id="ARBA00022737"/>
    </source>
</evidence>
<feature type="compositionally biased region" description="Polar residues" evidence="7">
    <location>
        <begin position="4621"/>
        <end position="4631"/>
    </location>
</feature>
<accession>A0A2H1VPY4</accession>
<feature type="compositionally biased region" description="Low complexity" evidence="7">
    <location>
        <begin position="2005"/>
        <end position="2016"/>
    </location>
</feature>
<dbReference type="GO" id="GO:0005198">
    <property type="term" value="F:structural molecule activity"/>
    <property type="evidence" value="ECO:0007669"/>
    <property type="project" value="TreeGrafter"/>
</dbReference>
<gene>
    <name evidence="10" type="ORF">SFRICE_000162</name>
</gene>
<dbReference type="InterPro" id="IPR018159">
    <property type="entry name" value="Spectrin/alpha-actinin"/>
</dbReference>
<feature type="compositionally biased region" description="Basic and acidic residues" evidence="7">
    <location>
        <begin position="2287"/>
        <end position="2327"/>
    </location>
</feature>
<dbReference type="FunFam" id="1.20.58.60:FF:000042">
    <property type="entry name" value="Short stop, isoform N"/>
    <property type="match status" value="1"/>
</dbReference>
<feature type="compositionally biased region" description="Low complexity" evidence="7">
    <location>
        <begin position="7681"/>
        <end position="7698"/>
    </location>
</feature>
<feature type="coiled-coil region" evidence="6">
    <location>
        <begin position="4996"/>
        <end position="5037"/>
    </location>
</feature>
<feature type="domain" description="EF-hand" evidence="8">
    <location>
        <begin position="7364"/>
        <end position="7399"/>
    </location>
</feature>
<feature type="region of interest" description="Disordered" evidence="7">
    <location>
        <begin position="1844"/>
        <end position="2045"/>
    </location>
</feature>
<dbReference type="Pfam" id="PF00681">
    <property type="entry name" value="Plectin"/>
    <property type="match status" value="5"/>
</dbReference>
<dbReference type="SUPFAM" id="SSF46966">
    <property type="entry name" value="Spectrin repeat"/>
    <property type="match status" value="23"/>
</dbReference>
<evidence type="ECO:0000256" key="7">
    <source>
        <dbReference type="SAM" id="MobiDB-lite"/>
    </source>
</evidence>
<feature type="compositionally biased region" description="Basic and acidic residues" evidence="7">
    <location>
        <begin position="2106"/>
        <end position="2117"/>
    </location>
</feature>
<dbReference type="GO" id="GO:0030056">
    <property type="term" value="C:hemidesmosome"/>
    <property type="evidence" value="ECO:0007669"/>
    <property type="project" value="TreeGrafter"/>
</dbReference>
<feature type="coiled-coil region" evidence="6">
    <location>
        <begin position="5431"/>
        <end position="5458"/>
    </location>
</feature>
<dbReference type="PROSITE" id="PS50222">
    <property type="entry name" value="EF_HAND_2"/>
    <property type="match status" value="2"/>
</dbReference>
<feature type="coiled-coil region" evidence="6">
    <location>
        <begin position="3976"/>
        <end position="4013"/>
    </location>
</feature>
<dbReference type="GO" id="GO:0045104">
    <property type="term" value="P:intermediate filament cytoskeleton organization"/>
    <property type="evidence" value="ECO:0007669"/>
    <property type="project" value="InterPro"/>
</dbReference>
<dbReference type="InterPro" id="IPR043197">
    <property type="entry name" value="Plakin"/>
</dbReference>
<feature type="compositionally biased region" description="Low complexity" evidence="7">
    <location>
        <begin position="7635"/>
        <end position="7651"/>
    </location>
</feature>
<feature type="domain" description="GAR" evidence="9">
    <location>
        <begin position="7441"/>
        <end position="7513"/>
    </location>
</feature>
<feature type="coiled-coil region" evidence="6">
    <location>
        <begin position="6198"/>
        <end position="6228"/>
    </location>
</feature>
<dbReference type="PANTHER" id="PTHR23169">
    <property type="entry name" value="ENVOPLAKIN"/>
    <property type="match status" value="1"/>
</dbReference>
<dbReference type="FunFam" id="3.30.920.20:FF:000001">
    <property type="entry name" value="Microtubule-actin cross-linking factor 1"/>
    <property type="match status" value="1"/>
</dbReference>
<protein>
    <submittedName>
        <fullName evidence="10">SFRICE_000162</fullName>
    </submittedName>
</protein>
<feature type="region of interest" description="Disordered" evidence="7">
    <location>
        <begin position="4606"/>
        <end position="4669"/>
    </location>
</feature>
<dbReference type="SMART" id="SM00243">
    <property type="entry name" value="GAS2"/>
    <property type="match status" value="1"/>
</dbReference>
<feature type="compositionally biased region" description="Polar residues" evidence="7">
    <location>
        <begin position="67"/>
        <end position="79"/>
    </location>
</feature>
<feature type="compositionally biased region" description="Polar residues" evidence="7">
    <location>
        <begin position="7825"/>
        <end position="7835"/>
    </location>
</feature>
<dbReference type="EMBL" id="ODYU01003468">
    <property type="protein sequence ID" value="SOQ42294.1"/>
    <property type="molecule type" value="Genomic_DNA"/>
</dbReference>
<feature type="region of interest" description="Disordered" evidence="7">
    <location>
        <begin position="7275"/>
        <end position="7307"/>
    </location>
</feature>
<dbReference type="Gene3D" id="1.20.58.60">
    <property type="match status" value="23"/>
</dbReference>
<dbReference type="InterPro" id="IPR003108">
    <property type="entry name" value="GAR_dom"/>
</dbReference>
<dbReference type="Gene3D" id="3.90.1290.10">
    <property type="entry name" value="Plakin repeat"/>
    <property type="match status" value="16"/>
</dbReference>
<reference evidence="10" key="1">
    <citation type="submission" date="2016-07" db="EMBL/GenBank/DDBJ databases">
        <authorList>
            <person name="Bretaudeau A."/>
        </authorList>
    </citation>
    <scope>NUCLEOTIDE SEQUENCE</scope>
    <source>
        <strain evidence="10">Rice</strain>
        <tissue evidence="10">Whole body</tissue>
    </source>
</reference>
<dbReference type="GO" id="GO:0008017">
    <property type="term" value="F:microtubule binding"/>
    <property type="evidence" value="ECO:0007669"/>
    <property type="project" value="InterPro"/>
</dbReference>
<dbReference type="Gene3D" id="3.30.920.20">
    <property type="entry name" value="Gas2-like domain"/>
    <property type="match status" value="1"/>
</dbReference>
<evidence type="ECO:0000256" key="1">
    <source>
        <dbReference type="ARBA" id="ARBA00004245"/>
    </source>
</evidence>
<feature type="compositionally biased region" description="Low complexity" evidence="7">
    <location>
        <begin position="4648"/>
        <end position="4663"/>
    </location>
</feature>
<dbReference type="Pfam" id="PF02187">
    <property type="entry name" value="GAS2"/>
    <property type="match status" value="1"/>
</dbReference>
<dbReference type="InterPro" id="IPR035915">
    <property type="entry name" value="Plakin_repeat_sf"/>
</dbReference>
<dbReference type="Gene3D" id="3.30.160.780">
    <property type="match status" value="1"/>
</dbReference>
<feature type="compositionally biased region" description="Basic and acidic residues" evidence="7">
    <location>
        <begin position="1988"/>
        <end position="2003"/>
    </location>
</feature>
<feature type="compositionally biased region" description="Basic and acidic residues" evidence="7">
    <location>
        <begin position="1945"/>
        <end position="1980"/>
    </location>
</feature>
<feature type="region of interest" description="Disordered" evidence="7">
    <location>
        <begin position="2270"/>
        <end position="2328"/>
    </location>
</feature>
<dbReference type="SMART" id="SM00054">
    <property type="entry name" value="EFh"/>
    <property type="match status" value="2"/>
</dbReference>
<keyword evidence="3" id="KW-0597">Phosphoprotein</keyword>
<feature type="compositionally biased region" description="Basic and acidic residues" evidence="7">
    <location>
        <begin position="2032"/>
        <end position="2045"/>
    </location>
</feature>
<dbReference type="CDD" id="cd00051">
    <property type="entry name" value="EFh"/>
    <property type="match status" value="1"/>
</dbReference>
<dbReference type="PROSITE" id="PS51460">
    <property type="entry name" value="GAR"/>
    <property type="match status" value="1"/>
</dbReference>
<dbReference type="FunFam" id="1.20.58.60:FF:000044">
    <property type="entry name" value="Short stop, isoform K"/>
    <property type="match status" value="1"/>
</dbReference>
<dbReference type="Gene3D" id="1.10.238.10">
    <property type="entry name" value="EF-hand"/>
    <property type="match status" value="1"/>
</dbReference>
<dbReference type="InterPro" id="IPR001101">
    <property type="entry name" value="Plectin_repeat"/>
</dbReference>
<dbReference type="GO" id="GO:0042060">
    <property type="term" value="P:wound healing"/>
    <property type="evidence" value="ECO:0007669"/>
    <property type="project" value="TreeGrafter"/>
</dbReference>
<feature type="compositionally biased region" description="Polar residues" evidence="7">
    <location>
        <begin position="7779"/>
        <end position="7792"/>
    </location>
</feature>
<dbReference type="InterPro" id="IPR036534">
    <property type="entry name" value="GAR_dom_sf"/>
</dbReference>
<feature type="region of interest" description="Disordered" evidence="7">
    <location>
        <begin position="7633"/>
        <end position="7878"/>
    </location>
</feature>
<comment type="subcellular location">
    <subcellularLocation>
        <location evidence="1">Cytoplasm</location>
        <location evidence="1">Cytoskeleton</location>
    </subcellularLocation>
</comment>
<evidence type="ECO:0000259" key="9">
    <source>
        <dbReference type="PROSITE" id="PS51460"/>
    </source>
</evidence>
<dbReference type="FunFam" id="1.20.58.60:FF:000001">
    <property type="entry name" value="Microtubule-actin cross-linking factor 1"/>
    <property type="match status" value="4"/>
</dbReference>
<feature type="coiled-coil region" evidence="6">
    <location>
        <begin position="4040"/>
        <end position="4081"/>
    </location>
</feature>
<keyword evidence="2" id="KW-0963">Cytoplasm</keyword>
<feature type="coiled-coil region" evidence="6">
    <location>
        <begin position="5322"/>
        <end position="5377"/>
    </location>
</feature>
<dbReference type="GO" id="GO:0005737">
    <property type="term" value="C:cytoplasm"/>
    <property type="evidence" value="ECO:0007669"/>
    <property type="project" value="TreeGrafter"/>
</dbReference>
<dbReference type="GO" id="GO:0031122">
    <property type="term" value="P:cytoplasmic microtubule organization"/>
    <property type="evidence" value="ECO:0007669"/>
    <property type="project" value="TreeGrafter"/>
</dbReference>
<keyword evidence="6" id="KW-0175">Coiled coil</keyword>
<feature type="region of interest" description="Disordered" evidence="7">
    <location>
        <begin position="7595"/>
        <end position="7621"/>
    </location>
</feature>
<dbReference type="FunFam" id="1.20.58.60:FF:000040">
    <property type="entry name" value="Short stop, isoform N"/>
    <property type="match status" value="1"/>
</dbReference>
<dbReference type="GO" id="GO:0005882">
    <property type="term" value="C:intermediate filament"/>
    <property type="evidence" value="ECO:0007669"/>
    <property type="project" value="TreeGrafter"/>
</dbReference>
<name>A0A2H1VPY4_SPOFR</name>
<feature type="domain" description="EF-hand" evidence="8">
    <location>
        <begin position="7400"/>
        <end position="7435"/>
    </location>
</feature>
<dbReference type="GO" id="GO:0005886">
    <property type="term" value="C:plasma membrane"/>
    <property type="evidence" value="ECO:0007669"/>
    <property type="project" value="UniProtKB-SubCell"/>
</dbReference>
<dbReference type="SUPFAM" id="SSF75399">
    <property type="entry name" value="Plakin repeat"/>
    <property type="match status" value="25"/>
</dbReference>
<dbReference type="CDD" id="cd00176">
    <property type="entry name" value="SPEC"/>
    <property type="match status" value="16"/>
</dbReference>
<keyword evidence="4" id="KW-0677">Repeat</keyword>
<evidence type="ECO:0000259" key="8">
    <source>
        <dbReference type="PROSITE" id="PS50222"/>
    </source>
</evidence>
<keyword evidence="5" id="KW-0206">Cytoskeleton</keyword>